<dbReference type="Proteomes" id="UP000887561">
    <property type="component" value="Unplaced"/>
</dbReference>
<evidence type="ECO:0000313" key="3">
    <source>
        <dbReference type="WBParaSite" id="scaffold1352_cov145.g2954"/>
    </source>
</evidence>
<dbReference type="GO" id="GO:0046983">
    <property type="term" value="F:protein dimerization activity"/>
    <property type="evidence" value="ECO:0007669"/>
    <property type="project" value="InterPro"/>
</dbReference>
<dbReference type="AlphaFoldDB" id="A0A915LK66"/>
<keyword evidence="2" id="KW-1185">Reference proteome</keyword>
<feature type="domain" description="HAT C-terminal dimerisation" evidence="1">
    <location>
        <begin position="51"/>
        <end position="100"/>
    </location>
</feature>
<reference evidence="3" key="1">
    <citation type="submission" date="2022-11" db="UniProtKB">
        <authorList>
            <consortium name="WormBaseParasite"/>
        </authorList>
    </citation>
    <scope>IDENTIFICATION</scope>
</reference>
<dbReference type="InterPro" id="IPR012337">
    <property type="entry name" value="RNaseH-like_sf"/>
</dbReference>
<evidence type="ECO:0000259" key="1">
    <source>
        <dbReference type="Pfam" id="PF05699"/>
    </source>
</evidence>
<dbReference type="SUPFAM" id="SSF53098">
    <property type="entry name" value="Ribonuclease H-like"/>
    <property type="match status" value="1"/>
</dbReference>
<accession>A0A915LK66</accession>
<protein>
    <submittedName>
        <fullName evidence="3">HAT C-terminal dimerisation domain-containing protein</fullName>
    </submittedName>
</protein>
<dbReference type="WBParaSite" id="scaffold1352_cov145.g2954">
    <property type="protein sequence ID" value="scaffold1352_cov145.g2954"/>
    <property type="gene ID" value="scaffold1352_cov145.g2954"/>
</dbReference>
<dbReference type="Pfam" id="PF05699">
    <property type="entry name" value="Dimer_Tnp_hAT"/>
    <property type="match status" value="1"/>
</dbReference>
<dbReference type="InterPro" id="IPR008906">
    <property type="entry name" value="HATC_C_dom"/>
</dbReference>
<sequence>MAPQQFNADIRNISLESLLVAPLPSPAELNVRQRAEIEVNDYLHSKKSPLGADPFAYWFGQNAIKWPMLSKLSTKFLSAPASSSESERVFSTAGLIVSNLRKAGSKEVAVAQQKIRAITHSFTLYPPVHRNY</sequence>
<name>A0A915LK66_MELJA</name>
<organism evidence="2 3">
    <name type="scientific">Meloidogyne javanica</name>
    <name type="common">Root-knot nematode worm</name>
    <dbReference type="NCBI Taxonomy" id="6303"/>
    <lineage>
        <taxon>Eukaryota</taxon>
        <taxon>Metazoa</taxon>
        <taxon>Ecdysozoa</taxon>
        <taxon>Nematoda</taxon>
        <taxon>Chromadorea</taxon>
        <taxon>Rhabditida</taxon>
        <taxon>Tylenchina</taxon>
        <taxon>Tylenchomorpha</taxon>
        <taxon>Tylenchoidea</taxon>
        <taxon>Meloidogynidae</taxon>
        <taxon>Meloidogyninae</taxon>
        <taxon>Meloidogyne</taxon>
        <taxon>Meloidogyne incognita group</taxon>
    </lineage>
</organism>
<evidence type="ECO:0000313" key="2">
    <source>
        <dbReference type="Proteomes" id="UP000887561"/>
    </source>
</evidence>
<proteinExistence type="predicted"/>